<dbReference type="EMBL" id="CM051406">
    <property type="protein sequence ID" value="KAJ4702428.1"/>
    <property type="molecule type" value="Genomic_DNA"/>
</dbReference>
<accession>A0ACC1WVW9</accession>
<gene>
    <name evidence="1" type="ORF">OWV82_022486</name>
</gene>
<proteinExistence type="predicted"/>
<evidence type="ECO:0000313" key="2">
    <source>
        <dbReference type="Proteomes" id="UP001164539"/>
    </source>
</evidence>
<name>A0ACC1WVW9_MELAZ</name>
<sequence length="398" mass="43232">MAPEQPVPFYKYKVNKDASKLIRATPLVKLNKVSRGCGATVVAKQEMFLPTASNKDRAAFFMIKDAETRGEIIPGETTIIEPTSGNFGISLAFVGALKGYKVVATMPKNSGIERGVAMKAFGAEVVLTDPAKGVRGAIKVAEKLHKLTPNSYMLKPFENPANTEAHIMTTGPEIWDATQGKVDIFVMGIGTGGTLAGVAKCLKQRNPAIKIYGVEPAESNVYNGGQPGPHGIIGIGAGMKSKLVPEGLMEKVIEVKTEDALTMARRLARLEGLMVGIVSGANTVAALKLARMPENKGKLIVTIHSSYGERYLSTPLYKKLVEEIENMEPVPVEDDDKDKASTSAYKMLVSKIGNMKTVPDEYQDNDEDEEDIIDEEDVKDDDDVKDEDDVERFVFTAF</sequence>
<protein>
    <submittedName>
        <fullName evidence="1">Cysteine synthase</fullName>
    </submittedName>
</protein>
<organism evidence="1 2">
    <name type="scientific">Melia azedarach</name>
    <name type="common">Chinaberry tree</name>
    <dbReference type="NCBI Taxonomy" id="155640"/>
    <lineage>
        <taxon>Eukaryota</taxon>
        <taxon>Viridiplantae</taxon>
        <taxon>Streptophyta</taxon>
        <taxon>Embryophyta</taxon>
        <taxon>Tracheophyta</taxon>
        <taxon>Spermatophyta</taxon>
        <taxon>Magnoliopsida</taxon>
        <taxon>eudicotyledons</taxon>
        <taxon>Gunneridae</taxon>
        <taxon>Pentapetalae</taxon>
        <taxon>rosids</taxon>
        <taxon>malvids</taxon>
        <taxon>Sapindales</taxon>
        <taxon>Meliaceae</taxon>
        <taxon>Melia</taxon>
    </lineage>
</organism>
<keyword evidence="2" id="KW-1185">Reference proteome</keyword>
<comment type="caution">
    <text evidence="1">The sequence shown here is derived from an EMBL/GenBank/DDBJ whole genome shotgun (WGS) entry which is preliminary data.</text>
</comment>
<reference evidence="1 2" key="1">
    <citation type="journal article" date="2023" name="Science">
        <title>Complex scaffold remodeling in plant triterpene biosynthesis.</title>
        <authorList>
            <person name="De La Pena R."/>
            <person name="Hodgson H."/>
            <person name="Liu J.C."/>
            <person name="Stephenson M.J."/>
            <person name="Martin A.C."/>
            <person name="Owen C."/>
            <person name="Harkess A."/>
            <person name="Leebens-Mack J."/>
            <person name="Jimenez L.E."/>
            <person name="Osbourn A."/>
            <person name="Sattely E.S."/>
        </authorList>
    </citation>
    <scope>NUCLEOTIDE SEQUENCE [LARGE SCALE GENOMIC DNA]</scope>
    <source>
        <strain evidence="2">cv. JPN11</strain>
        <tissue evidence="1">Leaf</tissue>
    </source>
</reference>
<evidence type="ECO:0000313" key="1">
    <source>
        <dbReference type="EMBL" id="KAJ4702428.1"/>
    </source>
</evidence>
<dbReference type="Proteomes" id="UP001164539">
    <property type="component" value="Chromosome 13"/>
</dbReference>